<evidence type="ECO:0000313" key="1">
    <source>
        <dbReference type="EMBL" id="KAJ8309739.1"/>
    </source>
</evidence>
<protein>
    <recommendedName>
        <fullName evidence="3">FLYWCH-type domain-containing protein</fullName>
    </recommendedName>
</protein>
<gene>
    <name evidence="1" type="ORF">KUTeg_011604</name>
</gene>
<sequence length="166" mass="18648">MCPRPILNPTINRSMTLTDDHIEPGIEPVQFNLTFKIVQTATRKCKDALVDSAGYSYNVKRNTKTGRDWQCVFRGSGTTSCPASVKQDAVNNVFMSAGTIVEQAIATHADEVQTHFSRPKVENLIRMANRAREQLRPNEPDSMDFQIAENYIPQGFLRKDITTEDG</sequence>
<evidence type="ECO:0000313" key="2">
    <source>
        <dbReference type="Proteomes" id="UP001217089"/>
    </source>
</evidence>
<organism evidence="1 2">
    <name type="scientific">Tegillarca granosa</name>
    <name type="common">Malaysian cockle</name>
    <name type="synonym">Anadara granosa</name>
    <dbReference type="NCBI Taxonomy" id="220873"/>
    <lineage>
        <taxon>Eukaryota</taxon>
        <taxon>Metazoa</taxon>
        <taxon>Spiralia</taxon>
        <taxon>Lophotrochozoa</taxon>
        <taxon>Mollusca</taxon>
        <taxon>Bivalvia</taxon>
        <taxon>Autobranchia</taxon>
        <taxon>Pteriomorphia</taxon>
        <taxon>Arcoida</taxon>
        <taxon>Arcoidea</taxon>
        <taxon>Arcidae</taxon>
        <taxon>Tegillarca</taxon>
    </lineage>
</organism>
<dbReference type="EMBL" id="JARBDR010000640">
    <property type="protein sequence ID" value="KAJ8309739.1"/>
    <property type="molecule type" value="Genomic_DNA"/>
</dbReference>
<dbReference type="PANTHER" id="PTHR20956:SF12">
    <property type="entry name" value="FLYWCH-TYPE DOMAIN-CONTAINING PROTEIN"/>
    <property type="match status" value="1"/>
</dbReference>
<evidence type="ECO:0008006" key="3">
    <source>
        <dbReference type="Google" id="ProtNLM"/>
    </source>
</evidence>
<dbReference type="PANTHER" id="PTHR20956">
    <property type="entry name" value="HEH2P"/>
    <property type="match status" value="1"/>
</dbReference>
<comment type="caution">
    <text evidence="1">The sequence shown here is derived from an EMBL/GenBank/DDBJ whole genome shotgun (WGS) entry which is preliminary data.</text>
</comment>
<name>A0ABQ9EX40_TEGGR</name>
<reference evidence="1 2" key="1">
    <citation type="submission" date="2022-12" db="EMBL/GenBank/DDBJ databases">
        <title>Chromosome-level genome of Tegillarca granosa.</title>
        <authorList>
            <person name="Kim J."/>
        </authorList>
    </citation>
    <scope>NUCLEOTIDE SEQUENCE [LARGE SCALE GENOMIC DNA]</scope>
    <source>
        <strain evidence="1">Teg-2019</strain>
        <tissue evidence="1">Adductor muscle</tissue>
    </source>
</reference>
<dbReference type="Proteomes" id="UP001217089">
    <property type="component" value="Unassembled WGS sequence"/>
</dbReference>
<keyword evidence="2" id="KW-1185">Reference proteome</keyword>
<proteinExistence type="predicted"/>
<accession>A0ABQ9EX40</accession>